<dbReference type="InterPro" id="IPR036388">
    <property type="entry name" value="WH-like_DNA-bd_sf"/>
</dbReference>
<proteinExistence type="predicted"/>
<name>A0A3A5M6Y8_9MICC</name>
<dbReference type="EMBL" id="QZVT01000001">
    <property type="protein sequence ID" value="RJT83480.1"/>
    <property type="molecule type" value="Genomic_DNA"/>
</dbReference>
<dbReference type="Gene3D" id="1.10.10.10">
    <property type="entry name" value="Winged helix-like DNA-binding domain superfamily/Winged helix DNA-binding domain"/>
    <property type="match status" value="1"/>
</dbReference>
<dbReference type="GO" id="GO:0003723">
    <property type="term" value="F:RNA binding"/>
    <property type="evidence" value="ECO:0007669"/>
    <property type="project" value="InterPro"/>
</dbReference>
<dbReference type="InterPro" id="IPR005561">
    <property type="entry name" value="ANTAR"/>
</dbReference>
<dbReference type="Gene3D" id="3.30.450.40">
    <property type="match status" value="1"/>
</dbReference>
<dbReference type="OrthoDB" id="3820533at2"/>
<keyword evidence="2" id="KW-0804">Transcription</keyword>
<evidence type="ECO:0000256" key="1">
    <source>
        <dbReference type="ARBA" id="ARBA00023015"/>
    </source>
</evidence>
<accession>A0A3A5M6Y8</accession>
<protein>
    <submittedName>
        <fullName evidence="4">ANTAR domain-containing protein</fullName>
    </submittedName>
</protein>
<dbReference type="Pfam" id="PF03861">
    <property type="entry name" value="ANTAR"/>
    <property type="match status" value="1"/>
</dbReference>
<evidence type="ECO:0000256" key="2">
    <source>
        <dbReference type="ARBA" id="ARBA00023163"/>
    </source>
</evidence>
<gene>
    <name evidence="4" type="ORF">D6T63_01455</name>
</gene>
<evidence type="ECO:0000313" key="5">
    <source>
        <dbReference type="Proteomes" id="UP000272560"/>
    </source>
</evidence>
<dbReference type="Pfam" id="PF13185">
    <property type="entry name" value="GAF_2"/>
    <property type="match status" value="1"/>
</dbReference>
<dbReference type="Proteomes" id="UP000272560">
    <property type="component" value="Unassembled WGS sequence"/>
</dbReference>
<dbReference type="SMART" id="SM01012">
    <property type="entry name" value="ANTAR"/>
    <property type="match status" value="1"/>
</dbReference>
<dbReference type="AlphaFoldDB" id="A0A3A5M6Y8"/>
<evidence type="ECO:0000259" key="3">
    <source>
        <dbReference type="PROSITE" id="PS50921"/>
    </source>
</evidence>
<dbReference type="InterPro" id="IPR012074">
    <property type="entry name" value="GAF_ANTAR"/>
</dbReference>
<dbReference type="SUPFAM" id="SSF55781">
    <property type="entry name" value="GAF domain-like"/>
    <property type="match status" value="1"/>
</dbReference>
<dbReference type="PIRSF" id="PIRSF036625">
    <property type="entry name" value="GAF_ANTAR"/>
    <property type="match status" value="1"/>
</dbReference>
<organism evidence="4 5">
    <name type="scientific">Arthrobacter cheniae</name>
    <dbReference type="NCBI Taxonomy" id="1258888"/>
    <lineage>
        <taxon>Bacteria</taxon>
        <taxon>Bacillati</taxon>
        <taxon>Actinomycetota</taxon>
        <taxon>Actinomycetes</taxon>
        <taxon>Micrococcales</taxon>
        <taxon>Micrococcaceae</taxon>
        <taxon>Arthrobacter</taxon>
    </lineage>
</organism>
<keyword evidence="5" id="KW-1185">Reference proteome</keyword>
<dbReference type="PROSITE" id="PS50921">
    <property type="entry name" value="ANTAR"/>
    <property type="match status" value="1"/>
</dbReference>
<dbReference type="InterPro" id="IPR029016">
    <property type="entry name" value="GAF-like_dom_sf"/>
</dbReference>
<reference evidence="4 5" key="1">
    <citation type="submission" date="2018-09" db="EMBL/GenBank/DDBJ databases">
        <title>Novel species of Arthrobacter.</title>
        <authorList>
            <person name="Liu Q."/>
            <person name="Xin Y.-H."/>
        </authorList>
    </citation>
    <scope>NUCLEOTIDE SEQUENCE [LARGE SCALE GENOMIC DNA]</scope>
    <source>
        <strain evidence="4 5">Hz2</strain>
    </source>
</reference>
<keyword evidence="1" id="KW-0805">Transcription regulation</keyword>
<dbReference type="InterPro" id="IPR003018">
    <property type="entry name" value="GAF"/>
</dbReference>
<evidence type="ECO:0000313" key="4">
    <source>
        <dbReference type="EMBL" id="RJT83480.1"/>
    </source>
</evidence>
<comment type="caution">
    <text evidence="4">The sequence shown here is derived from an EMBL/GenBank/DDBJ whole genome shotgun (WGS) entry which is preliminary data.</text>
</comment>
<feature type="domain" description="ANTAR" evidence="3">
    <location>
        <begin position="172"/>
        <end position="233"/>
    </location>
</feature>
<sequence length="246" mass="26622">MADGYSAELLGNTALYLQDLVLESIDVEHFLDNLARVAAKQLSGPGHEVFCGITLLRPRHAETLASSSRTALELDEIQYAFGDGPCLAAARTQALVHVRDTRTDGRWPEYFAAVTAHGMLSILGIPIPLEGEADCGLNFYSDRTDGFTPDAIEAARIFAREASRSLRLAVRIAYLSDKEAHLSAALESRTTIDLAAGIIMGQNVCSQSAAVTILKAAASHRNMKLRDLARELLSTVSDEPPVTHFD</sequence>